<dbReference type="InterPro" id="IPR011669">
    <property type="entry name" value="DgcN-like"/>
</dbReference>
<sequence>MSRRMVLLTWGHSNPHTGKTASGLLRYCPDECIAVYDPDNVGRTAQELLEAGGTTPVIGSLDDVSNPKTLVMGIAPPGGKIPVAWRAVILDAISRGMDVLSGLHDFLSNDAELMAAAKARGVTITDVRKNTFHDIARRQGLNSTCCRLHTVGHDCSIGKMLASLEIARGLAARGRDAHFVATGQTGIMVSGAGLPIDCVVADFVSGAAEQLVLDTQHHDIILVEGQGSLVHPSYAAVTLGILHGCQPHGLIFVFEAGREVVGGLEHVPLPSLARQRELFETMASIYQPCQTIGLAMNGRKLSPPAAAELARRVEDELELPVVDIVRDGPDRLLDTAEAFYDSRVWQS</sequence>
<accession>A0A518FZI7</accession>
<evidence type="ECO:0000313" key="3">
    <source>
        <dbReference type="EMBL" id="QDV21763.1"/>
    </source>
</evidence>
<dbReference type="InterPro" id="IPR035086">
    <property type="entry name" value="DgcN-like_C"/>
</dbReference>
<dbReference type="Pfam" id="PF07755">
    <property type="entry name" value="DUF1611"/>
    <property type="match status" value="1"/>
</dbReference>
<dbReference type="Gene3D" id="3.40.50.720">
    <property type="entry name" value="NAD(P)-binding Rossmann-like Domain"/>
    <property type="match status" value="1"/>
</dbReference>
<feature type="domain" description="D-glutamate N-acetyltransferase-like C-terminal" evidence="1">
    <location>
        <begin position="142"/>
        <end position="333"/>
    </location>
</feature>
<dbReference type="RefSeq" id="WP_145072424.1">
    <property type="nucleotide sequence ID" value="NZ_CP036298.1"/>
</dbReference>
<dbReference type="AlphaFoldDB" id="A0A518FZI7"/>
<dbReference type="PANTHER" id="PTHR40690:SF1">
    <property type="entry name" value="DUF1611 DOMAIN-CONTAINING PROTEIN"/>
    <property type="match status" value="1"/>
</dbReference>
<evidence type="ECO:0000259" key="2">
    <source>
        <dbReference type="Pfam" id="PF17396"/>
    </source>
</evidence>
<gene>
    <name evidence="3" type="ORF">Q31a_00420</name>
</gene>
<dbReference type="KEGG" id="ahel:Q31a_00420"/>
<keyword evidence="4" id="KW-1185">Reference proteome</keyword>
<dbReference type="Pfam" id="PF17396">
    <property type="entry name" value="DUF1611_N"/>
    <property type="match status" value="1"/>
</dbReference>
<dbReference type="PANTHER" id="PTHR40690">
    <property type="entry name" value="GLL3100 PROTEIN"/>
    <property type="match status" value="1"/>
</dbReference>
<dbReference type="SUPFAM" id="SSF52540">
    <property type="entry name" value="P-loop containing nucleoside triphosphate hydrolases"/>
    <property type="match status" value="1"/>
</dbReference>
<reference evidence="3 4" key="1">
    <citation type="submission" date="2019-02" db="EMBL/GenBank/DDBJ databases">
        <title>Deep-cultivation of Planctomycetes and their phenomic and genomic characterization uncovers novel biology.</title>
        <authorList>
            <person name="Wiegand S."/>
            <person name="Jogler M."/>
            <person name="Boedeker C."/>
            <person name="Pinto D."/>
            <person name="Vollmers J."/>
            <person name="Rivas-Marin E."/>
            <person name="Kohn T."/>
            <person name="Peeters S.H."/>
            <person name="Heuer A."/>
            <person name="Rast P."/>
            <person name="Oberbeckmann S."/>
            <person name="Bunk B."/>
            <person name="Jeske O."/>
            <person name="Meyerdierks A."/>
            <person name="Storesund J.E."/>
            <person name="Kallscheuer N."/>
            <person name="Luecker S."/>
            <person name="Lage O.M."/>
            <person name="Pohl T."/>
            <person name="Merkel B.J."/>
            <person name="Hornburger P."/>
            <person name="Mueller R.-W."/>
            <person name="Bruemmer F."/>
            <person name="Labrenz M."/>
            <person name="Spormann A.M."/>
            <person name="Op den Camp H."/>
            <person name="Overmann J."/>
            <person name="Amann R."/>
            <person name="Jetten M.S.M."/>
            <person name="Mascher T."/>
            <person name="Medema M.H."/>
            <person name="Devos D.P."/>
            <person name="Kaster A.-K."/>
            <person name="Ovreas L."/>
            <person name="Rohde M."/>
            <person name="Galperin M.Y."/>
            <person name="Jogler C."/>
        </authorList>
    </citation>
    <scope>NUCLEOTIDE SEQUENCE [LARGE SCALE GENOMIC DNA]</scope>
    <source>
        <strain evidence="3 4">Q31a</strain>
    </source>
</reference>
<dbReference type="Gene3D" id="3.40.50.300">
    <property type="entry name" value="P-loop containing nucleotide triphosphate hydrolases"/>
    <property type="match status" value="1"/>
</dbReference>
<evidence type="ECO:0000259" key="1">
    <source>
        <dbReference type="Pfam" id="PF07755"/>
    </source>
</evidence>
<feature type="domain" description="D-glutamate N-acetyltransferase-like N-terminal" evidence="2">
    <location>
        <begin position="39"/>
        <end position="129"/>
    </location>
</feature>
<dbReference type="EMBL" id="CP036298">
    <property type="protein sequence ID" value="QDV21763.1"/>
    <property type="molecule type" value="Genomic_DNA"/>
</dbReference>
<organism evidence="3 4">
    <name type="scientific">Aureliella helgolandensis</name>
    <dbReference type="NCBI Taxonomy" id="2527968"/>
    <lineage>
        <taxon>Bacteria</taxon>
        <taxon>Pseudomonadati</taxon>
        <taxon>Planctomycetota</taxon>
        <taxon>Planctomycetia</taxon>
        <taxon>Pirellulales</taxon>
        <taxon>Pirellulaceae</taxon>
        <taxon>Aureliella</taxon>
    </lineage>
</organism>
<name>A0A518FZI7_9BACT</name>
<proteinExistence type="predicted"/>
<dbReference type="InterPro" id="IPR027417">
    <property type="entry name" value="P-loop_NTPase"/>
</dbReference>
<dbReference type="Proteomes" id="UP000318017">
    <property type="component" value="Chromosome"/>
</dbReference>
<dbReference type="OrthoDB" id="9778498at2"/>
<evidence type="ECO:0000313" key="4">
    <source>
        <dbReference type="Proteomes" id="UP000318017"/>
    </source>
</evidence>
<dbReference type="PIRSF" id="PIRSF026760">
    <property type="entry name" value="UCP026760"/>
    <property type="match status" value="1"/>
</dbReference>
<protein>
    <recommendedName>
        <fullName evidence="5">DUF1611 domain-containing protein</fullName>
    </recommendedName>
</protein>
<dbReference type="InterPro" id="IPR035402">
    <property type="entry name" value="DgcN-like_N"/>
</dbReference>
<evidence type="ECO:0008006" key="5">
    <source>
        <dbReference type="Google" id="ProtNLM"/>
    </source>
</evidence>